<dbReference type="Gene3D" id="3.40.50.620">
    <property type="entry name" value="HUPs"/>
    <property type="match status" value="2"/>
</dbReference>
<reference evidence="3 4" key="1">
    <citation type="submission" date="2020-08" db="EMBL/GenBank/DDBJ databases">
        <title>Genomic Encyclopedia of Type Strains, Phase III (KMG-III): the genomes of soil and plant-associated and newly described type strains.</title>
        <authorList>
            <person name="Whitman W."/>
        </authorList>
    </citation>
    <scope>NUCLEOTIDE SEQUENCE [LARGE SCALE GENOMIC DNA]</scope>
    <source>
        <strain evidence="3 4">CECT 3266</strain>
    </source>
</reference>
<dbReference type="PRINTS" id="PR01438">
    <property type="entry name" value="UNVRSLSTRESS"/>
</dbReference>
<comment type="similarity">
    <text evidence="1">Belongs to the universal stress protein A family.</text>
</comment>
<name>A0A7W7LNX6_9ACTN</name>
<dbReference type="Pfam" id="PF00582">
    <property type="entry name" value="Usp"/>
    <property type="match status" value="2"/>
</dbReference>
<organism evidence="3 4">
    <name type="scientific">Streptomyces olivoverticillatus</name>
    <dbReference type="NCBI Taxonomy" id="66427"/>
    <lineage>
        <taxon>Bacteria</taxon>
        <taxon>Bacillati</taxon>
        <taxon>Actinomycetota</taxon>
        <taxon>Actinomycetes</taxon>
        <taxon>Kitasatosporales</taxon>
        <taxon>Streptomycetaceae</taxon>
        <taxon>Streptomyces</taxon>
    </lineage>
</organism>
<comment type="caution">
    <text evidence="3">The sequence shown here is derived from an EMBL/GenBank/DDBJ whole genome shotgun (WGS) entry which is preliminary data.</text>
</comment>
<keyword evidence="4" id="KW-1185">Reference proteome</keyword>
<evidence type="ECO:0000259" key="2">
    <source>
        <dbReference type="Pfam" id="PF00582"/>
    </source>
</evidence>
<feature type="domain" description="UspA" evidence="2">
    <location>
        <begin position="151"/>
        <end position="287"/>
    </location>
</feature>
<sequence>MEHPLVVGVDGSDGSLTALDWAVDEAVRLHLPLRVVYASLWERYEGPVPSTNGEYLAEEALAERVVASAGQRAGQRAPRLAVETVLAPEDAVEALLAESREAAAVITGASGRGVVKELLLGSVSLAVAGRAHGPAVVVRGEERNLRGECGRVVVGVGAEESAAAVRFALREAEARGCELQAVRAWRFPEQEPLDRMSILDTQTQAHEDRASAALAAALREPHRAHPEVTVRHTTVEGPAHKALVRLSAEADLLVLGAASRHGHRGLHLGRVAHRALHRAACPVAVVPNR</sequence>
<evidence type="ECO:0000313" key="4">
    <source>
        <dbReference type="Proteomes" id="UP000556084"/>
    </source>
</evidence>
<dbReference type="PANTHER" id="PTHR31964:SF113">
    <property type="entry name" value="USPA DOMAIN-CONTAINING PROTEIN"/>
    <property type="match status" value="1"/>
</dbReference>
<evidence type="ECO:0000313" key="3">
    <source>
        <dbReference type="EMBL" id="MBB4893710.1"/>
    </source>
</evidence>
<dbReference type="InterPro" id="IPR006016">
    <property type="entry name" value="UspA"/>
</dbReference>
<dbReference type="InterPro" id="IPR006015">
    <property type="entry name" value="Universal_stress_UspA"/>
</dbReference>
<dbReference type="PANTHER" id="PTHR31964">
    <property type="entry name" value="ADENINE NUCLEOTIDE ALPHA HYDROLASES-LIKE SUPERFAMILY PROTEIN"/>
    <property type="match status" value="1"/>
</dbReference>
<gene>
    <name evidence="3" type="ORF">FHS39_002741</name>
</gene>
<evidence type="ECO:0000256" key="1">
    <source>
        <dbReference type="ARBA" id="ARBA00008791"/>
    </source>
</evidence>
<proteinExistence type="inferred from homology"/>
<protein>
    <submittedName>
        <fullName evidence="3">Nucleotide-binding universal stress UspA family protein</fullName>
    </submittedName>
</protein>
<dbReference type="EMBL" id="JACHJH010000003">
    <property type="protein sequence ID" value="MBB4893710.1"/>
    <property type="molecule type" value="Genomic_DNA"/>
</dbReference>
<accession>A0A7W7LNX6</accession>
<dbReference type="AlphaFoldDB" id="A0A7W7LNX6"/>
<dbReference type="InterPro" id="IPR014729">
    <property type="entry name" value="Rossmann-like_a/b/a_fold"/>
</dbReference>
<feature type="domain" description="UspA" evidence="2">
    <location>
        <begin position="4"/>
        <end position="139"/>
    </location>
</feature>
<dbReference type="RefSeq" id="WP_184349563.1">
    <property type="nucleotide sequence ID" value="NZ_JACHJH010000003.1"/>
</dbReference>
<dbReference type="SUPFAM" id="SSF52402">
    <property type="entry name" value="Adenine nucleotide alpha hydrolases-like"/>
    <property type="match status" value="2"/>
</dbReference>
<dbReference type="Proteomes" id="UP000556084">
    <property type="component" value="Unassembled WGS sequence"/>
</dbReference>